<dbReference type="InterPro" id="IPR009003">
    <property type="entry name" value="Peptidase_S1_PA"/>
</dbReference>
<dbReference type="CDD" id="cd00063">
    <property type="entry name" value="FN3"/>
    <property type="match status" value="1"/>
</dbReference>
<keyword evidence="1" id="KW-0645">Protease</keyword>
<dbReference type="SUPFAM" id="SSF50494">
    <property type="entry name" value="Trypsin-like serine proteases"/>
    <property type="match status" value="1"/>
</dbReference>
<dbReference type="Gene3D" id="2.60.40.10">
    <property type="entry name" value="Immunoglobulins"/>
    <property type="match status" value="1"/>
</dbReference>
<dbReference type="PROSITE" id="PS00135">
    <property type="entry name" value="TRYPSIN_SER"/>
    <property type="match status" value="1"/>
</dbReference>
<dbReference type="InterPro" id="IPR013783">
    <property type="entry name" value="Ig-like_fold"/>
</dbReference>
<evidence type="ECO:0000313" key="7">
    <source>
        <dbReference type="EMBL" id="CAB5000207.1"/>
    </source>
</evidence>
<evidence type="ECO:0000256" key="3">
    <source>
        <dbReference type="ARBA" id="ARBA00023157"/>
    </source>
</evidence>
<protein>
    <submittedName>
        <fullName evidence="7">Unannotated protein</fullName>
    </submittedName>
</protein>
<dbReference type="InterPro" id="IPR036116">
    <property type="entry name" value="FN3_sf"/>
</dbReference>
<name>A0A6J7P4D7_9ZZZZ</name>
<organism evidence="7">
    <name type="scientific">freshwater metagenome</name>
    <dbReference type="NCBI Taxonomy" id="449393"/>
    <lineage>
        <taxon>unclassified sequences</taxon>
        <taxon>metagenomes</taxon>
        <taxon>ecological metagenomes</taxon>
    </lineage>
</organism>
<dbReference type="PROSITE" id="PS50240">
    <property type="entry name" value="TRYPSIN_DOM"/>
    <property type="match status" value="1"/>
</dbReference>
<dbReference type="InterPro" id="IPR001314">
    <property type="entry name" value="Peptidase_S1A"/>
</dbReference>
<dbReference type="GO" id="GO:0006508">
    <property type="term" value="P:proteolysis"/>
    <property type="evidence" value="ECO:0007669"/>
    <property type="project" value="UniProtKB-KW"/>
</dbReference>
<feature type="domain" description="Peptidase S1" evidence="4">
    <location>
        <begin position="42"/>
        <end position="276"/>
    </location>
</feature>
<dbReference type="EMBL" id="CAEZYW010000254">
    <property type="protein sequence ID" value="CAB4754172.1"/>
    <property type="molecule type" value="Genomic_DNA"/>
</dbReference>
<dbReference type="PANTHER" id="PTHR24252:SF17">
    <property type="entry name" value="SUPPRESSOR OF TUMORIGENICITY 14 PROTEIN HOMOLOG-RELATED"/>
    <property type="match status" value="1"/>
</dbReference>
<evidence type="ECO:0000259" key="4">
    <source>
        <dbReference type="PROSITE" id="PS50240"/>
    </source>
</evidence>
<dbReference type="InterPro" id="IPR033116">
    <property type="entry name" value="TRYPSIN_SER"/>
</dbReference>
<dbReference type="SMART" id="SM00020">
    <property type="entry name" value="Tryp_SPc"/>
    <property type="match status" value="1"/>
</dbReference>
<dbReference type="FunFam" id="2.40.10.10:FF:000068">
    <property type="entry name" value="transmembrane protease serine 2"/>
    <property type="match status" value="1"/>
</dbReference>
<dbReference type="InterPro" id="IPR001254">
    <property type="entry name" value="Trypsin_dom"/>
</dbReference>
<dbReference type="InterPro" id="IPR003961">
    <property type="entry name" value="FN3_dom"/>
</dbReference>
<dbReference type="PRINTS" id="PR00722">
    <property type="entry name" value="CHYMOTRYPSIN"/>
</dbReference>
<keyword evidence="3" id="KW-1015">Disulfide bond</keyword>
<evidence type="ECO:0000259" key="5">
    <source>
        <dbReference type="PROSITE" id="PS50853"/>
    </source>
</evidence>
<dbReference type="SUPFAM" id="SSF49265">
    <property type="entry name" value="Fibronectin type III"/>
    <property type="match status" value="1"/>
</dbReference>
<feature type="domain" description="Fibronectin type-III" evidence="5">
    <location>
        <begin position="281"/>
        <end position="370"/>
    </location>
</feature>
<dbReference type="InterPro" id="IPR043504">
    <property type="entry name" value="Peptidase_S1_PA_chymotrypsin"/>
</dbReference>
<evidence type="ECO:0000256" key="1">
    <source>
        <dbReference type="ARBA" id="ARBA00022670"/>
    </source>
</evidence>
<dbReference type="SMART" id="SM00060">
    <property type="entry name" value="FN3"/>
    <property type="match status" value="1"/>
</dbReference>
<evidence type="ECO:0000256" key="2">
    <source>
        <dbReference type="ARBA" id="ARBA00022801"/>
    </source>
</evidence>
<proteinExistence type="predicted"/>
<dbReference type="PROSITE" id="PS50853">
    <property type="entry name" value="FN3"/>
    <property type="match status" value="1"/>
</dbReference>
<evidence type="ECO:0000313" key="6">
    <source>
        <dbReference type="EMBL" id="CAB4754172.1"/>
    </source>
</evidence>
<dbReference type="Pfam" id="PF00089">
    <property type="entry name" value="Trypsin"/>
    <property type="match status" value="1"/>
</dbReference>
<dbReference type="AlphaFoldDB" id="A0A6J7P4D7"/>
<dbReference type="Pfam" id="PF00041">
    <property type="entry name" value="fn3"/>
    <property type="match status" value="1"/>
</dbReference>
<sequence>MSAWIRQCGRRIGVLLIGAAVALGLTPVGAASAGVPGAAPRVVGGAPITSAEAPWQVLFVINKSTLCSGSLISATTIASAAHCFAGIAPGDVQAWSGVTNIPDRAKGSKLSIAGVTVHPAYNAATSANDIALVQLSAPVDLSGAARVISLPVAQDPAVWPAVGTPARISGWGALKTDGPPSDALRGATVQVLGSPTDPCGSYGSSFSAATSICAGMPGGGIDTCQGDSGGPLVVDVNGLPVLAGLTSTGSECASAQLPGVYTRLTTYLPWIRSLSDVPVAAPGTPTGVVATSSAGKTVVSWTAPAEAGSASTTWTVTAAPGGQTCQTSGAQCSVAGLKLGTEASFTVQGRNGFGAGPASAPSTPALVVSGAAAPGARVATKTIGAWSGLKGSGAVKAKAGAGGTCKVAGAAVVMVKAGLCTVNVSRGKAKAQAVILVG</sequence>
<dbReference type="CDD" id="cd00190">
    <property type="entry name" value="Tryp_SPc"/>
    <property type="match status" value="1"/>
</dbReference>
<dbReference type="PANTHER" id="PTHR24252">
    <property type="entry name" value="ACROSIN-RELATED"/>
    <property type="match status" value="1"/>
</dbReference>
<dbReference type="EMBL" id="CAFBPD010000032">
    <property type="protein sequence ID" value="CAB5000207.1"/>
    <property type="molecule type" value="Genomic_DNA"/>
</dbReference>
<reference evidence="7" key="1">
    <citation type="submission" date="2020-05" db="EMBL/GenBank/DDBJ databases">
        <authorList>
            <person name="Chiriac C."/>
            <person name="Salcher M."/>
            <person name="Ghai R."/>
            <person name="Kavagutti S V."/>
        </authorList>
    </citation>
    <scope>NUCLEOTIDE SEQUENCE</scope>
</reference>
<accession>A0A6J7P4D7</accession>
<dbReference type="GO" id="GO:0004252">
    <property type="term" value="F:serine-type endopeptidase activity"/>
    <property type="evidence" value="ECO:0007669"/>
    <property type="project" value="InterPro"/>
</dbReference>
<gene>
    <name evidence="6" type="ORF">UFOPK2786_01448</name>
    <name evidence="7" type="ORF">UFOPK4061_00267</name>
</gene>
<keyword evidence="2" id="KW-0378">Hydrolase</keyword>
<dbReference type="Gene3D" id="2.40.10.10">
    <property type="entry name" value="Trypsin-like serine proteases"/>
    <property type="match status" value="1"/>
</dbReference>